<dbReference type="Gene3D" id="3.10.105.10">
    <property type="entry name" value="Dipeptide-binding Protein, Domain 3"/>
    <property type="match status" value="1"/>
</dbReference>
<dbReference type="InterPro" id="IPR000914">
    <property type="entry name" value="SBP_5_dom"/>
</dbReference>
<dbReference type="GO" id="GO:1904680">
    <property type="term" value="F:peptide transmembrane transporter activity"/>
    <property type="evidence" value="ECO:0007669"/>
    <property type="project" value="TreeGrafter"/>
</dbReference>
<dbReference type="PANTHER" id="PTHR30290">
    <property type="entry name" value="PERIPLASMIC BINDING COMPONENT OF ABC TRANSPORTER"/>
    <property type="match status" value="1"/>
</dbReference>
<dbReference type="Pfam" id="PF00496">
    <property type="entry name" value="SBP_bac_5"/>
    <property type="match status" value="1"/>
</dbReference>
<dbReference type="EMBL" id="CP009517">
    <property type="protein sequence ID" value="AKB82259.1"/>
    <property type="molecule type" value="Genomic_DNA"/>
</dbReference>
<comment type="similarity">
    <text evidence="2">Belongs to the bacterial solute-binding protein 5 family.</text>
</comment>
<proteinExistence type="inferred from homology"/>
<dbReference type="Gene3D" id="3.40.190.10">
    <property type="entry name" value="Periplasmic binding protein-like II"/>
    <property type="match status" value="1"/>
</dbReference>
<dbReference type="InterPro" id="IPR030678">
    <property type="entry name" value="Peptide/Ni-bd"/>
</dbReference>
<evidence type="ECO:0000256" key="3">
    <source>
        <dbReference type="ARBA" id="ARBA00022448"/>
    </source>
</evidence>
<evidence type="ECO:0000256" key="4">
    <source>
        <dbReference type="ARBA" id="ARBA00022729"/>
    </source>
</evidence>
<accession>A0A0E3WY82</accession>
<dbReference type="PATRIC" id="fig|1434107.4.peg.2172"/>
<evidence type="ECO:0000256" key="1">
    <source>
        <dbReference type="ARBA" id="ARBA00004196"/>
    </source>
</evidence>
<dbReference type="HOGENOM" id="CLU_017028_7_5_2"/>
<dbReference type="PANTHER" id="PTHR30290:SF10">
    <property type="entry name" value="PERIPLASMIC OLIGOPEPTIDE-BINDING PROTEIN-RELATED"/>
    <property type="match status" value="1"/>
</dbReference>
<keyword evidence="7" id="KW-1185">Reference proteome</keyword>
<dbReference type="GO" id="GO:0042597">
    <property type="term" value="C:periplasmic space"/>
    <property type="evidence" value="ECO:0007669"/>
    <property type="project" value="UniProtKB-ARBA"/>
</dbReference>
<comment type="subcellular location">
    <subcellularLocation>
        <location evidence="1">Cell envelope</location>
    </subcellularLocation>
</comment>
<evidence type="ECO:0000259" key="5">
    <source>
        <dbReference type="Pfam" id="PF00496"/>
    </source>
</evidence>
<dbReference type="FunFam" id="3.10.105.10:FF:000006">
    <property type="entry name" value="Peptide ABC transporter substrate-binding protein"/>
    <property type="match status" value="1"/>
</dbReference>
<keyword evidence="3" id="KW-0813">Transport</keyword>
<dbReference type="PROSITE" id="PS51257">
    <property type="entry name" value="PROKAR_LIPOPROTEIN"/>
    <property type="match status" value="1"/>
</dbReference>
<dbReference type="STRING" id="1434107.MSBR3_1681"/>
<reference evidence="6" key="1">
    <citation type="submission" date="2014-07" db="EMBL/GenBank/DDBJ databases">
        <title>Methanogenic archaea and the global carbon cycle.</title>
        <authorList>
            <person name="Henriksen J.R."/>
            <person name="Luke J."/>
            <person name="Reinhart S."/>
            <person name="Benedict M.N."/>
            <person name="Youngblut N.D."/>
            <person name="Metcalf M.E."/>
            <person name="Whitaker R.J."/>
            <person name="Metcalf W.W."/>
        </authorList>
    </citation>
    <scope>NUCLEOTIDE SEQUENCE [LARGE SCALE GENOMIC DNA]</scope>
    <source>
        <strain evidence="6">3</strain>
    </source>
</reference>
<protein>
    <submittedName>
        <fullName evidence="6">Oligopeptide ABC transporter, periplasmic oligopeptide-binding protein OppA</fullName>
    </submittedName>
</protein>
<organism evidence="6 7">
    <name type="scientific">Methanosarcina barkeri 3</name>
    <dbReference type="NCBI Taxonomy" id="1434107"/>
    <lineage>
        <taxon>Archaea</taxon>
        <taxon>Methanobacteriati</taxon>
        <taxon>Methanobacteriota</taxon>
        <taxon>Stenosarchaea group</taxon>
        <taxon>Methanomicrobia</taxon>
        <taxon>Methanosarcinales</taxon>
        <taxon>Methanosarcinaceae</taxon>
        <taxon>Methanosarcina</taxon>
    </lineage>
</organism>
<dbReference type="Proteomes" id="UP000033066">
    <property type="component" value="Chromosome"/>
</dbReference>
<gene>
    <name evidence="6" type="ORF">MSBR3_1681</name>
</gene>
<dbReference type="CDD" id="cd08490">
    <property type="entry name" value="PBP2_NikA_DppA_OppA_like_3"/>
    <property type="match status" value="1"/>
</dbReference>
<dbReference type="SUPFAM" id="SSF53850">
    <property type="entry name" value="Periplasmic binding protein-like II"/>
    <property type="match status" value="1"/>
</dbReference>
<sequence length="522" mass="58432">MANMKRKEGILFILLALVVLGAGCTDKEQKEENQTSQTLYISGQWSPTSIDPHLSGYMPQRLEYAETLVGVDYEGKIIPNLAKSWEVSSDGKKWTFKLREGVLFHDGTSFTAEVMKKSLERSFIQSASTFGKIPVTSIETPDNLTLVISLNSTFPALPAYLSKGESVALAPGSYDASGNVTKPIGTGPFIFESWKPEEEIVVVKNPDYWGHVASVDKVVYRVIPEELTRKMLLDSKDIQVAMILSPDIADKYTEKADYTVLEQPIARVRMIAFNTEKEPFNDKKVRQAINYAIDREAIVNSVLYGYGNTAAGLFPPQFYWANKDIAPYTYDTEKAKKLLNEAGWTDSDGDGILDKNGKPLKITLVTYPERAELPPIAEVIQQQLEKVGIKTELKVLNTDASNAQRNKGNFDMYLVGRGLLFVPDPDEIMMTDYHSNGTSGDGWGAYRWHNDTVDKLIEQARTTSDEAVRKKLYDEVQEIVVEEAPVAYLNYYVNIDVTTSNIKGYHLHPTEYSLDLQNVSIA</sequence>
<dbReference type="InterPro" id="IPR039424">
    <property type="entry name" value="SBP_5"/>
</dbReference>
<evidence type="ECO:0000313" key="7">
    <source>
        <dbReference type="Proteomes" id="UP000033066"/>
    </source>
</evidence>
<dbReference type="GO" id="GO:0043190">
    <property type="term" value="C:ATP-binding cassette (ABC) transporter complex"/>
    <property type="evidence" value="ECO:0007669"/>
    <property type="project" value="InterPro"/>
</dbReference>
<feature type="domain" description="Solute-binding protein family 5" evidence="5">
    <location>
        <begin position="76"/>
        <end position="438"/>
    </location>
</feature>
<dbReference type="KEGG" id="mbak:MSBR3_1681"/>
<evidence type="ECO:0000313" key="6">
    <source>
        <dbReference type="EMBL" id="AKB82259.1"/>
    </source>
</evidence>
<dbReference type="PIRSF" id="PIRSF002741">
    <property type="entry name" value="MppA"/>
    <property type="match status" value="1"/>
</dbReference>
<name>A0A0E3WY82_METBA</name>
<evidence type="ECO:0000256" key="2">
    <source>
        <dbReference type="ARBA" id="ARBA00005695"/>
    </source>
</evidence>
<dbReference type="GO" id="GO:0015833">
    <property type="term" value="P:peptide transport"/>
    <property type="evidence" value="ECO:0007669"/>
    <property type="project" value="TreeGrafter"/>
</dbReference>
<dbReference type="AlphaFoldDB" id="A0A0E3WY82"/>
<keyword evidence="4" id="KW-0732">Signal</keyword>